<dbReference type="GO" id="GO:0006811">
    <property type="term" value="P:monoatomic ion transport"/>
    <property type="evidence" value="ECO:0007669"/>
    <property type="project" value="UniProtKB-KW"/>
</dbReference>
<keyword evidence="5 10" id="KW-0732">Signal</keyword>
<keyword evidence="12" id="KW-1185">Reference proteome</keyword>
<organism evidence="11 12">
    <name type="scientific">Bosea spartocytisi</name>
    <dbReference type="NCBI Taxonomy" id="2773451"/>
    <lineage>
        <taxon>Bacteria</taxon>
        <taxon>Pseudomonadati</taxon>
        <taxon>Pseudomonadota</taxon>
        <taxon>Alphaproteobacteria</taxon>
        <taxon>Hyphomicrobiales</taxon>
        <taxon>Boseaceae</taxon>
        <taxon>Bosea</taxon>
    </lineage>
</organism>
<dbReference type="SUPFAM" id="SSF56935">
    <property type="entry name" value="Porins"/>
    <property type="match status" value="1"/>
</dbReference>
<keyword evidence="8 10" id="KW-0472">Membrane</keyword>
<evidence type="ECO:0000256" key="3">
    <source>
        <dbReference type="ARBA" id="ARBA00022452"/>
    </source>
</evidence>
<protein>
    <recommendedName>
        <fullName evidence="10">Porin</fullName>
    </recommendedName>
</protein>
<evidence type="ECO:0000256" key="10">
    <source>
        <dbReference type="RuleBase" id="RU364005"/>
    </source>
</evidence>
<name>A0A927EFB7_9HYPH</name>
<proteinExistence type="inferred from homology"/>
<keyword evidence="3 10" id="KW-1134">Transmembrane beta strand</keyword>
<dbReference type="Proteomes" id="UP000619295">
    <property type="component" value="Unassembled WGS sequence"/>
</dbReference>
<dbReference type="InterPro" id="IPR003684">
    <property type="entry name" value="Porin_alphabac"/>
</dbReference>
<comment type="function">
    <text evidence="10">Forms passive diffusion pores that allow small molecular weight hydrophilic materials across the outer membrane.</text>
</comment>
<accession>A0A927EFB7</accession>
<dbReference type="GO" id="GO:0015288">
    <property type="term" value="F:porin activity"/>
    <property type="evidence" value="ECO:0007669"/>
    <property type="project" value="UniProtKB-KW"/>
</dbReference>
<evidence type="ECO:0000256" key="8">
    <source>
        <dbReference type="ARBA" id="ARBA00023136"/>
    </source>
</evidence>
<sequence>MKSFVSAFGMATAAFAVATSASAADLPSRKSAPVEYVRVCTAYGAGFFYIPGTDTCLRMSGRVRAEYMYDQPYSRNVDSSGFRARGRLNIDARTATSYGTLRTFIRYDINRDSGPYRGPYTNFQTVSASNTTFLDKAFIQFGPITAGRAQSFFDFYANDLNWGLLRGPDSSTQLFAYTATFGSGFSATLSAEDGAERRFNTFDNVPFGPTVSTGGNRMPDIVANFNITQGWGSAQLSGAVHQITTASGNTGIKLDTEYGFAGLAGLKLNLPMLAQGDVFWLQGVYAEGASSYLGAGTYGSFTNNNPVQIGGVLVNAFDAVAVPNSATTATLKKTRGYALTAALLHYWTPSVRQTLFGSYLNVENASTTNVTDFKEYRVGSNLIWSPVSGLDIGVEVLYTKLDPKGRVADINRGGAFTLASSDAVSARLRVQRDF</sequence>
<feature type="signal peptide" evidence="10">
    <location>
        <begin position="1"/>
        <end position="23"/>
    </location>
</feature>
<dbReference type="EMBL" id="JACXWY010000042">
    <property type="protein sequence ID" value="MBD3849517.1"/>
    <property type="molecule type" value="Genomic_DNA"/>
</dbReference>
<keyword evidence="9 10" id="KW-0998">Cell outer membrane</keyword>
<keyword evidence="4 10" id="KW-0812">Transmembrane</keyword>
<gene>
    <name evidence="11" type="ORF">IED13_27795</name>
</gene>
<evidence type="ECO:0000256" key="5">
    <source>
        <dbReference type="ARBA" id="ARBA00022729"/>
    </source>
</evidence>
<comment type="caution">
    <text evidence="11">The sequence shown here is derived from an EMBL/GenBank/DDBJ whole genome shotgun (WGS) entry which is preliminary data.</text>
</comment>
<evidence type="ECO:0000256" key="7">
    <source>
        <dbReference type="ARBA" id="ARBA00023114"/>
    </source>
</evidence>
<evidence type="ECO:0000313" key="11">
    <source>
        <dbReference type="EMBL" id="MBD3849517.1"/>
    </source>
</evidence>
<dbReference type="GO" id="GO:0009279">
    <property type="term" value="C:cell outer membrane"/>
    <property type="evidence" value="ECO:0007669"/>
    <property type="project" value="UniProtKB-SubCell"/>
</dbReference>
<comment type="domain">
    <text evidence="10">Consists of 16-stranded beta-barrel sheets, with large surface-exposed loops, that form a transmembrane pore at the center of each barrel. The pore is partially ocluded by a peptide loop that folds into the pore lumen.</text>
</comment>
<comment type="subcellular location">
    <subcellularLocation>
        <location evidence="10">Cell outer membrane</location>
        <topology evidence="10">Multi-pass membrane protein</topology>
    </subcellularLocation>
</comment>
<dbReference type="GO" id="GO:0046930">
    <property type="term" value="C:pore complex"/>
    <property type="evidence" value="ECO:0007669"/>
    <property type="project" value="UniProtKB-KW"/>
</dbReference>
<evidence type="ECO:0000313" key="12">
    <source>
        <dbReference type="Proteomes" id="UP000619295"/>
    </source>
</evidence>
<evidence type="ECO:0000256" key="6">
    <source>
        <dbReference type="ARBA" id="ARBA00023065"/>
    </source>
</evidence>
<keyword evidence="6 10" id="KW-0406">Ion transport</keyword>
<evidence type="ECO:0000256" key="9">
    <source>
        <dbReference type="ARBA" id="ARBA00023237"/>
    </source>
</evidence>
<evidence type="ECO:0000256" key="2">
    <source>
        <dbReference type="ARBA" id="ARBA00022448"/>
    </source>
</evidence>
<evidence type="ECO:0000256" key="1">
    <source>
        <dbReference type="ARBA" id="ARBA00009521"/>
    </source>
</evidence>
<feature type="chain" id="PRO_5038166560" description="Porin" evidence="10">
    <location>
        <begin position="24"/>
        <end position="434"/>
    </location>
</feature>
<reference evidence="11" key="1">
    <citation type="submission" date="2020-09" db="EMBL/GenBank/DDBJ databases">
        <title>Bosea spartocytisi sp. nov. a root nodule endophyte of Spartocytisus supranubius in the high mountain ecosystem fo the Teide National Park (Canary Islands, Spain).</title>
        <authorList>
            <person name="Pulido-Suarez L."/>
            <person name="Peix A."/>
            <person name="Igual J.M."/>
            <person name="Socas-Perez N."/>
            <person name="Velazquez E."/>
            <person name="Flores-Felix J.D."/>
            <person name="Leon-Barrios M."/>
        </authorList>
    </citation>
    <scope>NUCLEOTIDE SEQUENCE</scope>
    <source>
        <strain evidence="11">SSUT16</strain>
    </source>
</reference>
<comment type="similarity">
    <text evidence="1 10">Belongs to the alphaproteobacteria porin family.</text>
</comment>
<keyword evidence="7 10" id="KW-0626">Porin</keyword>
<dbReference type="RefSeq" id="WP_191126056.1">
    <property type="nucleotide sequence ID" value="NZ_JACXWY010000042.1"/>
</dbReference>
<evidence type="ECO:0000256" key="4">
    <source>
        <dbReference type="ARBA" id="ARBA00022692"/>
    </source>
</evidence>
<dbReference type="Pfam" id="PF02530">
    <property type="entry name" value="Porin_2"/>
    <property type="match status" value="1"/>
</dbReference>
<keyword evidence="2 10" id="KW-0813">Transport</keyword>
<dbReference type="AlphaFoldDB" id="A0A927EFB7"/>